<evidence type="ECO:0000259" key="3">
    <source>
        <dbReference type="PROSITE" id="PS50190"/>
    </source>
</evidence>
<dbReference type="SMART" id="SM00222">
    <property type="entry name" value="Sec7"/>
    <property type="match status" value="1"/>
</dbReference>
<dbReference type="Proteomes" id="UP000184383">
    <property type="component" value="Unassembled WGS sequence"/>
</dbReference>
<feature type="compositionally biased region" description="Polar residues" evidence="1">
    <location>
        <begin position="1164"/>
        <end position="1179"/>
    </location>
</feature>
<dbReference type="InterPro" id="IPR035999">
    <property type="entry name" value="Sec7_dom_sf"/>
</dbReference>
<dbReference type="InterPro" id="IPR000904">
    <property type="entry name" value="Sec7_dom"/>
</dbReference>
<feature type="domain" description="PH" evidence="2">
    <location>
        <begin position="739"/>
        <end position="867"/>
    </location>
</feature>
<feature type="compositionally biased region" description="Low complexity" evidence="1">
    <location>
        <begin position="406"/>
        <end position="417"/>
    </location>
</feature>
<dbReference type="RefSeq" id="XP_040684712.1">
    <property type="nucleotide sequence ID" value="XM_040828902.1"/>
</dbReference>
<feature type="compositionally biased region" description="Polar residues" evidence="1">
    <location>
        <begin position="1418"/>
        <end position="1428"/>
    </location>
</feature>
<dbReference type="InterPro" id="IPR011993">
    <property type="entry name" value="PH-like_dom_sf"/>
</dbReference>
<feature type="domain" description="SEC7" evidence="3">
    <location>
        <begin position="450"/>
        <end position="617"/>
    </location>
</feature>
<feature type="compositionally biased region" description="Acidic residues" evidence="1">
    <location>
        <begin position="1403"/>
        <end position="1412"/>
    </location>
</feature>
<feature type="compositionally biased region" description="Polar residues" evidence="1">
    <location>
        <begin position="265"/>
        <end position="277"/>
    </location>
</feature>
<feature type="compositionally biased region" description="Basic and acidic residues" evidence="1">
    <location>
        <begin position="1276"/>
        <end position="1293"/>
    </location>
</feature>
<dbReference type="CDD" id="cd00171">
    <property type="entry name" value="Sec7"/>
    <property type="match status" value="1"/>
</dbReference>
<feature type="compositionally biased region" description="Pro residues" evidence="1">
    <location>
        <begin position="133"/>
        <end position="142"/>
    </location>
</feature>
<gene>
    <name evidence="4" type="ORF">ASPWEDRAFT_119406</name>
</gene>
<feature type="compositionally biased region" description="Polar residues" evidence="1">
    <location>
        <begin position="80"/>
        <end position="93"/>
    </location>
</feature>
<feature type="compositionally biased region" description="Basic and acidic residues" evidence="1">
    <location>
        <begin position="1332"/>
        <end position="1364"/>
    </location>
</feature>
<dbReference type="GeneID" id="63744750"/>
<evidence type="ECO:0000313" key="4">
    <source>
        <dbReference type="EMBL" id="OJJ31035.1"/>
    </source>
</evidence>
<evidence type="ECO:0000256" key="1">
    <source>
        <dbReference type="SAM" id="MobiDB-lite"/>
    </source>
</evidence>
<feature type="compositionally biased region" description="Basic residues" evidence="1">
    <location>
        <begin position="278"/>
        <end position="289"/>
    </location>
</feature>
<dbReference type="PROSITE" id="PS50003">
    <property type="entry name" value="PH_DOMAIN"/>
    <property type="match status" value="1"/>
</dbReference>
<evidence type="ECO:0000313" key="5">
    <source>
        <dbReference type="Proteomes" id="UP000184383"/>
    </source>
</evidence>
<feature type="compositionally biased region" description="Basic and acidic residues" evidence="1">
    <location>
        <begin position="232"/>
        <end position="253"/>
    </location>
</feature>
<feature type="compositionally biased region" description="Polar residues" evidence="1">
    <location>
        <begin position="360"/>
        <end position="377"/>
    </location>
</feature>
<dbReference type="PANTHER" id="PTHR10663:SF405">
    <property type="entry name" value="ARF GUANINE NUCLEOTIDE EXCHANGE FACTOR SYT1"/>
    <property type="match status" value="1"/>
</dbReference>
<evidence type="ECO:0008006" key="6">
    <source>
        <dbReference type="Google" id="ProtNLM"/>
    </source>
</evidence>
<dbReference type="GO" id="GO:0005085">
    <property type="term" value="F:guanyl-nucleotide exchange factor activity"/>
    <property type="evidence" value="ECO:0007669"/>
    <property type="project" value="InterPro"/>
</dbReference>
<feature type="compositionally biased region" description="Basic residues" evidence="1">
    <location>
        <begin position="1214"/>
        <end position="1224"/>
    </location>
</feature>
<evidence type="ECO:0000259" key="2">
    <source>
        <dbReference type="PROSITE" id="PS50003"/>
    </source>
</evidence>
<dbReference type="STRING" id="1073089.A0A1L9R7Y3"/>
<dbReference type="GO" id="GO:0032012">
    <property type="term" value="P:regulation of ARF protein signal transduction"/>
    <property type="evidence" value="ECO:0007669"/>
    <property type="project" value="InterPro"/>
</dbReference>
<reference evidence="5" key="1">
    <citation type="journal article" date="2017" name="Genome Biol.">
        <title>Comparative genomics reveals high biological diversity and specific adaptations in the industrially and medically important fungal genus Aspergillus.</title>
        <authorList>
            <person name="de Vries R.P."/>
            <person name="Riley R."/>
            <person name="Wiebenga A."/>
            <person name="Aguilar-Osorio G."/>
            <person name="Amillis S."/>
            <person name="Uchima C.A."/>
            <person name="Anderluh G."/>
            <person name="Asadollahi M."/>
            <person name="Askin M."/>
            <person name="Barry K."/>
            <person name="Battaglia E."/>
            <person name="Bayram O."/>
            <person name="Benocci T."/>
            <person name="Braus-Stromeyer S.A."/>
            <person name="Caldana C."/>
            <person name="Canovas D."/>
            <person name="Cerqueira G.C."/>
            <person name="Chen F."/>
            <person name="Chen W."/>
            <person name="Choi C."/>
            <person name="Clum A."/>
            <person name="Dos Santos R.A."/>
            <person name="Damasio A.R."/>
            <person name="Diallinas G."/>
            <person name="Emri T."/>
            <person name="Fekete E."/>
            <person name="Flipphi M."/>
            <person name="Freyberg S."/>
            <person name="Gallo A."/>
            <person name="Gournas C."/>
            <person name="Habgood R."/>
            <person name="Hainaut M."/>
            <person name="Harispe M.L."/>
            <person name="Henrissat B."/>
            <person name="Hilden K.S."/>
            <person name="Hope R."/>
            <person name="Hossain A."/>
            <person name="Karabika E."/>
            <person name="Karaffa L."/>
            <person name="Karanyi Z."/>
            <person name="Krasevec N."/>
            <person name="Kuo A."/>
            <person name="Kusch H."/>
            <person name="LaButti K."/>
            <person name="Lagendijk E.L."/>
            <person name="Lapidus A."/>
            <person name="Levasseur A."/>
            <person name="Lindquist E."/>
            <person name="Lipzen A."/>
            <person name="Logrieco A.F."/>
            <person name="MacCabe A."/>
            <person name="Maekelae M.R."/>
            <person name="Malavazi I."/>
            <person name="Melin P."/>
            <person name="Meyer V."/>
            <person name="Mielnichuk N."/>
            <person name="Miskei M."/>
            <person name="Molnar A.P."/>
            <person name="Mule G."/>
            <person name="Ngan C.Y."/>
            <person name="Orejas M."/>
            <person name="Orosz E."/>
            <person name="Ouedraogo J.P."/>
            <person name="Overkamp K.M."/>
            <person name="Park H.-S."/>
            <person name="Perrone G."/>
            <person name="Piumi F."/>
            <person name="Punt P.J."/>
            <person name="Ram A.F."/>
            <person name="Ramon A."/>
            <person name="Rauscher S."/>
            <person name="Record E."/>
            <person name="Riano-Pachon D.M."/>
            <person name="Robert V."/>
            <person name="Roehrig J."/>
            <person name="Ruller R."/>
            <person name="Salamov A."/>
            <person name="Salih N.S."/>
            <person name="Samson R.A."/>
            <person name="Sandor E."/>
            <person name="Sanguinetti M."/>
            <person name="Schuetze T."/>
            <person name="Sepcic K."/>
            <person name="Shelest E."/>
            <person name="Sherlock G."/>
            <person name="Sophianopoulou V."/>
            <person name="Squina F.M."/>
            <person name="Sun H."/>
            <person name="Susca A."/>
            <person name="Todd R.B."/>
            <person name="Tsang A."/>
            <person name="Unkles S.E."/>
            <person name="van de Wiele N."/>
            <person name="van Rossen-Uffink D."/>
            <person name="Oliveira J.V."/>
            <person name="Vesth T.C."/>
            <person name="Visser J."/>
            <person name="Yu J.-H."/>
            <person name="Zhou M."/>
            <person name="Andersen M.R."/>
            <person name="Archer D.B."/>
            <person name="Baker S.E."/>
            <person name="Benoit I."/>
            <person name="Brakhage A.A."/>
            <person name="Braus G.H."/>
            <person name="Fischer R."/>
            <person name="Frisvad J.C."/>
            <person name="Goldman G.H."/>
            <person name="Houbraken J."/>
            <person name="Oakley B."/>
            <person name="Pocsi I."/>
            <person name="Scazzocchio C."/>
            <person name="Seiboth B."/>
            <person name="vanKuyk P.A."/>
            <person name="Wortman J."/>
            <person name="Dyer P.S."/>
            <person name="Grigoriev I.V."/>
        </authorList>
    </citation>
    <scope>NUCLEOTIDE SEQUENCE [LARGE SCALE GENOMIC DNA]</scope>
    <source>
        <strain evidence="5">DTO 134E9</strain>
    </source>
</reference>
<dbReference type="InterPro" id="IPR001849">
    <property type="entry name" value="PH_domain"/>
</dbReference>
<sequence length="1428" mass="157611">MYWKGLRIGTESKRQSFIDPQSQSRHSEQLPRTTLSTTQLATRHSESAPRSPPLTGPDDDGDKGDDANGARLAVSELRTDNNNHASKTDTSGPSLAPSEAPNLRRNRFSFMRLRYASDPQLSKSYAKGEEKVPPVPSLPPPTIITTAPTSHELDQPAKRKSKFNLFPGPKKSSVEDLSASMHGRPQDRTAKPQHGAQGSTDSQTVDPSLATNRGSGDDPGRLSTTSMQSSGREPHNDSHRSSVTDARFSESSRSDQSLGEHGIQRTFSPNEGSTSSSKRFRMPRLKRNRAPLFPLPPKPTGAQSANGRRPTLPKTTTGDSNPKSDISDEQEQDHVSPLPSPSRSSAVLSSSPGQPLFRNDSATSARSVNSTASNRNRAPQPGRERASTMDSLPDIQDGHRPNNLVSSGRTSTSTSGRKSFGDIFSIPQRLRQNSEPVSRIGSPGAGGPGGLPKAGSSLSRTVSSHPEREENDTPASYLARLEQSIPRGAIAGVLSQSPDEFYKTGLRKYMRGFAFFCDPIDMAIRKLLMEVELPKETQQIDRFIQAFADRYHECNPGIFASTDQAYFIAFSILILHTDVFNKNNKRKMQKPDYVKNTSGEGISNEILECFYENISYTPFIHIEDANTNGRHLAKPRRMLFKTASSEHLSRASREPVDPYTLILDGKLDSLRPSLKDVMELEDTYSCTGTAGHPDMDSLHRAFAKSGIIQIVSPRSRPDAFMPSSIDNPADSNPGLVDIKVAKVGLLWRKDPKKKRGRSPWQEWGALLTFSQLYFFRDVNWVKSLMSQYDSEQNEGSRRPVIFKPPVTDFKPDGLMSTDDAVALLDSNYKKHKHAFVFVRHNSLEEVFLANTEEDMNDWLAKLNYASAFRTTGVRTKGMITNYEAERDRMGRMSTVLSNNDIGPADKEPPSPIIPDTEIAEELVTARRQLMAQRVREANEKLFVGQRQLDDLLRNARHLQVLTPVHSRAREQVIMAAGRMSAKLKWVRQDIWRTKCHREVLVRDLGEDVDKVEAEPFADQQSLQLQIPTTDPSISETGTIDRAQSVKQTSPTKDALPSSPEKAMSDNPSSPQSAVGDIRRPSIPISVTSSEFAHPGRRLSVNQMKERAKSHSPDRANKLEREASVLSAGSKMDVSSLGSRASKITAPSIDDGEERVLREAGLLEVNSSPQARKRATSVNGIDSDKKPDDSQEAQGEQTGRVRRSLHRTLRESHHGHNGHHLRNKKTRDSVSSAAPSEDGTKETNEGEGLSRKYPSFTVHGKKASIVTFGSEWQNMPPEERLKLRKPTPSDEPRMSDPSIASSGDSITSEPFNLNGLRPHSVRSASTATRKSFRNPDESGEPREAIPLFKEEDEKRFSAARAEDQSSKQSDTESISPSTTPRAPTHNGRLAVPTDDEPITASTSADDDVADETPAEDKMQQSPPEQAVSA</sequence>
<feature type="compositionally biased region" description="Polar residues" evidence="1">
    <location>
        <begin position="222"/>
        <end position="231"/>
    </location>
</feature>
<feature type="compositionally biased region" description="Basic and acidic residues" evidence="1">
    <location>
        <begin position="1237"/>
        <end position="1249"/>
    </location>
</feature>
<feature type="compositionally biased region" description="Polar residues" evidence="1">
    <location>
        <begin position="1365"/>
        <end position="1380"/>
    </location>
</feature>
<dbReference type="Pfam" id="PF00169">
    <property type="entry name" value="PH"/>
    <property type="match status" value="1"/>
</dbReference>
<feature type="compositionally biased region" description="Basic and acidic residues" evidence="1">
    <location>
        <begin position="1103"/>
        <end position="1122"/>
    </location>
</feature>
<accession>A0A1L9R7Y3</accession>
<feature type="region of interest" description="Disordered" evidence="1">
    <location>
        <begin position="1019"/>
        <end position="1428"/>
    </location>
</feature>
<feature type="compositionally biased region" description="Polar residues" evidence="1">
    <location>
        <begin position="196"/>
        <end position="214"/>
    </location>
</feature>
<dbReference type="PANTHER" id="PTHR10663">
    <property type="entry name" value="GUANYL-NUCLEOTIDE EXCHANGE FACTOR"/>
    <property type="match status" value="1"/>
</dbReference>
<dbReference type="PROSITE" id="PS50190">
    <property type="entry name" value="SEC7"/>
    <property type="match status" value="1"/>
</dbReference>
<feature type="compositionally biased region" description="Polar residues" evidence="1">
    <location>
        <begin position="1297"/>
        <end position="1310"/>
    </location>
</feature>
<dbReference type="Pfam" id="PF01369">
    <property type="entry name" value="Sec7"/>
    <property type="match status" value="1"/>
</dbReference>
<organism evidence="4 5">
    <name type="scientific">Aspergillus wentii DTO 134E9</name>
    <dbReference type="NCBI Taxonomy" id="1073089"/>
    <lineage>
        <taxon>Eukaryota</taxon>
        <taxon>Fungi</taxon>
        <taxon>Dikarya</taxon>
        <taxon>Ascomycota</taxon>
        <taxon>Pezizomycotina</taxon>
        <taxon>Eurotiomycetes</taxon>
        <taxon>Eurotiomycetidae</taxon>
        <taxon>Eurotiales</taxon>
        <taxon>Aspergillaceae</taxon>
        <taxon>Aspergillus</taxon>
        <taxon>Aspergillus subgen. Cremei</taxon>
    </lineage>
</organism>
<name>A0A1L9R7Y3_ASPWE</name>
<proteinExistence type="predicted"/>
<dbReference type="Gene3D" id="2.30.29.30">
    <property type="entry name" value="Pleckstrin-homology domain (PH domain)/Phosphotyrosine-binding domain (PTB)"/>
    <property type="match status" value="1"/>
</dbReference>
<dbReference type="VEuPathDB" id="FungiDB:ASPWEDRAFT_119406"/>
<feature type="compositionally biased region" description="Low complexity" evidence="1">
    <location>
        <begin position="335"/>
        <end position="352"/>
    </location>
</feature>
<protein>
    <recommendedName>
        <fullName evidence="6">SEC7 domain-containing protein</fullName>
    </recommendedName>
</protein>
<dbReference type="Gene3D" id="1.10.1000.11">
    <property type="entry name" value="Arf Nucleotide-binding Site Opener,domain 2"/>
    <property type="match status" value="1"/>
</dbReference>
<feature type="compositionally biased region" description="Gly residues" evidence="1">
    <location>
        <begin position="443"/>
        <end position="452"/>
    </location>
</feature>
<feature type="compositionally biased region" description="Polar residues" evidence="1">
    <location>
        <begin position="1019"/>
        <end position="1037"/>
    </location>
</feature>
<dbReference type="SUPFAM" id="SSF48425">
    <property type="entry name" value="Sec7 domain"/>
    <property type="match status" value="1"/>
</dbReference>
<feature type="region of interest" description="Disordered" evidence="1">
    <location>
        <begin position="121"/>
        <end position="474"/>
    </location>
</feature>
<dbReference type="SMART" id="SM00233">
    <property type="entry name" value="PH"/>
    <property type="match status" value="1"/>
</dbReference>
<feature type="compositionally biased region" description="Polar residues" evidence="1">
    <location>
        <begin position="313"/>
        <end position="324"/>
    </location>
</feature>
<dbReference type="InterPro" id="IPR023394">
    <property type="entry name" value="Sec7_C_sf"/>
</dbReference>
<dbReference type="SUPFAM" id="SSF50729">
    <property type="entry name" value="PH domain-like"/>
    <property type="match status" value="1"/>
</dbReference>
<feature type="region of interest" description="Disordered" evidence="1">
    <location>
        <begin position="1"/>
        <end position="105"/>
    </location>
</feature>
<dbReference type="EMBL" id="KV878216">
    <property type="protein sequence ID" value="OJJ31035.1"/>
    <property type="molecule type" value="Genomic_DNA"/>
</dbReference>
<dbReference type="OrthoDB" id="430364at2759"/>
<feature type="compositionally biased region" description="Polar residues" evidence="1">
    <location>
        <begin position="18"/>
        <end position="42"/>
    </location>
</feature>
<keyword evidence="5" id="KW-1185">Reference proteome</keyword>
<dbReference type="FunFam" id="1.10.1000.11:FF:000002">
    <property type="entry name" value="Cytohesin 1"/>
    <property type="match status" value="1"/>
</dbReference>